<dbReference type="AlphaFoldDB" id="A0A0R2FMH9"/>
<name>A0A0R2FMH9_9LACO</name>
<accession>A0A0R2FMH9</accession>
<evidence type="ECO:0000313" key="1">
    <source>
        <dbReference type="EMBL" id="KRN26439.1"/>
    </source>
</evidence>
<sequence>MSTEVSALKKISNQLNDRYRQFLELDPIEALRMPASQLTYFLNQAMTRHYYVTLHLVGDDEPTMTGYLSQGPRDTILVTFPHQTMTSVAHLSQIRYVSRLDYSA</sequence>
<comment type="caution">
    <text evidence="1">The sequence shown here is derived from an EMBL/GenBank/DDBJ whole genome shotgun (WGS) entry which is preliminary data.</text>
</comment>
<dbReference type="EMBL" id="AYZM01000030">
    <property type="protein sequence ID" value="KRN26439.1"/>
    <property type="molecule type" value="Genomic_DNA"/>
</dbReference>
<dbReference type="OrthoDB" id="2295422at2"/>
<dbReference type="PATRIC" id="fig|1423804.4.peg.1968"/>
<protein>
    <submittedName>
        <fullName evidence="1">Uncharacterized protein</fullName>
    </submittedName>
</protein>
<dbReference type="RefSeq" id="WP_054737096.1">
    <property type="nucleotide sequence ID" value="NZ_AYZM01000030.1"/>
</dbReference>
<keyword evidence="2" id="KW-1185">Reference proteome</keyword>
<proteinExistence type="predicted"/>
<dbReference type="Proteomes" id="UP000051442">
    <property type="component" value="Unassembled WGS sequence"/>
</dbReference>
<reference evidence="1 2" key="1">
    <citation type="journal article" date="2015" name="Genome Announc.">
        <title>Expanding the biotechnology potential of lactobacilli through comparative genomics of 213 strains and associated genera.</title>
        <authorList>
            <person name="Sun Z."/>
            <person name="Harris H.M."/>
            <person name="McCann A."/>
            <person name="Guo C."/>
            <person name="Argimon S."/>
            <person name="Zhang W."/>
            <person name="Yang X."/>
            <person name="Jeffery I.B."/>
            <person name="Cooney J.C."/>
            <person name="Kagawa T.F."/>
            <person name="Liu W."/>
            <person name="Song Y."/>
            <person name="Salvetti E."/>
            <person name="Wrobel A."/>
            <person name="Rasinkangas P."/>
            <person name="Parkhill J."/>
            <person name="Rea M.C."/>
            <person name="O'Sullivan O."/>
            <person name="Ritari J."/>
            <person name="Douillard F.P."/>
            <person name="Paul Ross R."/>
            <person name="Yang R."/>
            <person name="Briner A.E."/>
            <person name="Felis G.E."/>
            <person name="de Vos W.M."/>
            <person name="Barrangou R."/>
            <person name="Klaenhammer T.R."/>
            <person name="Caufield P.W."/>
            <person name="Cui Y."/>
            <person name="Zhang H."/>
            <person name="O'Toole P.W."/>
        </authorList>
    </citation>
    <scope>NUCLEOTIDE SEQUENCE [LARGE SCALE GENOMIC DNA]</scope>
    <source>
        <strain evidence="1 2">DSM 23365</strain>
    </source>
</reference>
<evidence type="ECO:0000313" key="2">
    <source>
        <dbReference type="Proteomes" id="UP000051442"/>
    </source>
</evidence>
<organism evidence="1 2">
    <name type="scientific">Secundilactobacillus similis DSM 23365 = JCM 2765</name>
    <dbReference type="NCBI Taxonomy" id="1423804"/>
    <lineage>
        <taxon>Bacteria</taxon>
        <taxon>Bacillati</taxon>
        <taxon>Bacillota</taxon>
        <taxon>Bacilli</taxon>
        <taxon>Lactobacillales</taxon>
        <taxon>Lactobacillaceae</taxon>
        <taxon>Secundilactobacillus</taxon>
    </lineage>
</organism>
<gene>
    <name evidence="1" type="ORF">FD14_GL001813</name>
</gene>